<evidence type="ECO:0000256" key="1">
    <source>
        <dbReference type="ARBA" id="ARBA00004496"/>
    </source>
</evidence>
<evidence type="ECO:0000256" key="3">
    <source>
        <dbReference type="ARBA" id="ARBA00022490"/>
    </source>
</evidence>
<dbReference type="InterPro" id="IPR002661">
    <property type="entry name" value="Ribosome_recyc_fac"/>
</dbReference>
<dbReference type="AlphaFoldDB" id="A0A060JF03"/>
<accession>A0A060JF03</accession>
<evidence type="ECO:0000256" key="5">
    <source>
        <dbReference type="HAMAP-Rule" id="MF_00040"/>
    </source>
</evidence>
<evidence type="ECO:0000256" key="4">
    <source>
        <dbReference type="ARBA" id="ARBA00022917"/>
    </source>
</evidence>
<sequence length="186" mass="20488">MISGIIATAEEKMAKAVESAKEDFAGVRTGRANPQLFQKVMVDYYGTPTPLGQLGQLANPEARTIVITPYDKGALKAIEAALRDMPNLDANPQNDGNLIRVTLPDLTEERRKEYVKLVKAKAEDHRVVVRNLRRKGNDDLAALKKDGEAGDDDIARAEKELDALTKSHVDAIDEALKRKEAELLEV</sequence>
<evidence type="ECO:0000256" key="2">
    <source>
        <dbReference type="ARBA" id="ARBA00005912"/>
    </source>
</evidence>
<protein>
    <recommendedName>
        <fullName evidence="5">Ribosome-recycling factor</fullName>
        <shortName evidence="5">RRF</shortName>
    </recommendedName>
    <alternativeName>
        <fullName evidence="5">Ribosome-releasing factor</fullName>
    </alternativeName>
</protein>
<dbReference type="PANTHER" id="PTHR20982">
    <property type="entry name" value="RIBOSOME RECYCLING FACTOR"/>
    <property type="match status" value="1"/>
</dbReference>
<dbReference type="SUPFAM" id="SSF55194">
    <property type="entry name" value="Ribosome recycling factor, RRF"/>
    <property type="match status" value="1"/>
</dbReference>
<dbReference type="FunFam" id="1.10.132.20:FF:000001">
    <property type="entry name" value="Ribosome-recycling factor"/>
    <property type="match status" value="1"/>
</dbReference>
<evidence type="ECO:0000259" key="6">
    <source>
        <dbReference type="Pfam" id="PF01765"/>
    </source>
</evidence>
<dbReference type="Gene3D" id="1.10.132.20">
    <property type="entry name" value="Ribosome-recycling factor"/>
    <property type="match status" value="1"/>
</dbReference>
<dbReference type="GO" id="GO:0006415">
    <property type="term" value="P:translational termination"/>
    <property type="evidence" value="ECO:0007669"/>
    <property type="project" value="UniProtKB-UniRule"/>
</dbReference>
<dbReference type="STRING" id="529884.Rhola_00005240"/>
<dbReference type="HOGENOM" id="CLU_073981_2_0_11"/>
<dbReference type="InterPro" id="IPR036191">
    <property type="entry name" value="RRF_sf"/>
</dbReference>
<comment type="subcellular location">
    <subcellularLocation>
        <location evidence="1 5">Cytoplasm</location>
    </subcellularLocation>
</comment>
<dbReference type="InterPro" id="IPR023584">
    <property type="entry name" value="Ribosome_recyc_fac_dom"/>
</dbReference>
<feature type="domain" description="Ribosome recycling factor" evidence="6">
    <location>
        <begin position="21"/>
        <end position="184"/>
    </location>
</feature>
<comment type="function">
    <text evidence="5">Responsible for the release of ribosomes from messenger RNA at the termination of protein biosynthesis. May increase the efficiency of translation by recycling ribosomes from one round of translation to another.</text>
</comment>
<dbReference type="Gene3D" id="3.30.1360.40">
    <property type="match status" value="1"/>
</dbReference>
<name>A0A060JF03_9MICO</name>
<organism evidence="7 8">
    <name type="scientific">Rhodoluna lacicola</name>
    <dbReference type="NCBI Taxonomy" id="529884"/>
    <lineage>
        <taxon>Bacteria</taxon>
        <taxon>Bacillati</taxon>
        <taxon>Actinomycetota</taxon>
        <taxon>Actinomycetes</taxon>
        <taxon>Micrococcales</taxon>
        <taxon>Microbacteriaceae</taxon>
        <taxon>Luna cluster</taxon>
        <taxon>Luna-1 subcluster</taxon>
        <taxon>Rhodoluna</taxon>
    </lineage>
</organism>
<dbReference type="GO" id="GO:0043023">
    <property type="term" value="F:ribosomal large subunit binding"/>
    <property type="evidence" value="ECO:0007669"/>
    <property type="project" value="TreeGrafter"/>
</dbReference>
<dbReference type="EMBL" id="CP007490">
    <property type="protein sequence ID" value="AIC47340.1"/>
    <property type="molecule type" value="Genomic_DNA"/>
</dbReference>
<proteinExistence type="inferred from homology"/>
<gene>
    <name evidence="5" type="primary">frr</name>
    <name evidence="7" type="ORF">Rhola_00005240</name>
</gene>
<keyword evidence="4 5" id="KW-0648">Protein biosynthesis</keyword>
<evidence type="ECO:0000313" key="7">
    <source>
        <dbReference type="EMBL" id="AIC47340.1"/>
    </source>
</evidence>
<dbReference type="HAMAP" id="MF_00040">
    <property type="entry name" value="RRF"/>
    <property type="match status" value="1"/>
</dbReference>
<comment type="similarity">
    <text evidence="2 5">Belongs to the RRF family.</text>
</comment>
<dbReference type="OrthoDB" id="9804006at2"/>
<evidence type="ECO:0000313" key="8">
    <source>
        <dbReference type="Proteomes" id="UP000067708"/>
    </source>
</evidence>
<reference evidence="7 8" key="1">
    <citation type="journal article" date="2014" name="Int. J. Syst. Evol. Microbiol.">
        <title>Rhodoluna lacicola gen. nov., sp. nov., a planktonic freshwater bacterium with stream-lined genome.</title>
        <authorList>
            <person name="Hahn M."/>
            <person name="Schmidt J."/>
            <person name="Taipale S.J."/>
            <person name="Doolittle W.F."/>
            <person name="Koll U."/>
        </authorList>
    </citation>
    <scope>NUCLEOTIDE SEQUENCE [LARGE SCALE GENOMIC DNA]</scope>
    <source>
        <strain evidence="7 8">MWH-Ta8</strain>
    </source>
</reference>
<dbReference type="GO" id="GO:0005737">
    <property type="term" value="C:cytoplasm"/>
    <property type="evidence" value="ECO:0007669"/>
    <property type="project" value="UniProtKB-SubCell"/>
</dbReference>
<dbReference type="KEGG" id="rla:Rhola_00005240"/>
<dbReference type="RefSeq" id="WP_038502162.1">
    <property type="nucleotide sequence ID" value="NZ_AP026911.1"/>
</dbReference>
<keyword evidence="8" id="KW-1185">Reference proteome</keyword>
<dbReference type="Proteomes" id="UP000067708">
    <property type="component" value="Chromosome"/>
</dbReference>
<keyword evidence="3 5" id="KW-0963">Cytoplasm</keyword>
<dbReference type="eggNOG" id="COG0233">
    <property type="taxonomic scope" value="Bacteria"/>
</dbReference>
<dbReference type="NCBIfam" id="TIGR00496">
    <property type="entry name" value="frr"/>
    <property type="match status" value="1"/>
</dbReference>
<dbReference type="PATRIC" id="fig|529884.3.peg.502"/>
<dbReference type="PANTHER" id="PTHR20982:SF3">
    <property type="entry name" value="MITOCHONDRIAL RIBOSOME RECYCLING FACTOR PSEUDO 1"/>
    <property type="match status" value="1"/>
</dbReference>
<dbReference type="CDD" id="cd00520">
    <property type="entry name" value="RRF"/>
    <property type="match status" value="1"/>
</dbReference>
<dbReference type="FunFam" id="3.30.1360.40:FF:000001">
    <property type="entry name" value="Ribosome-recycling factor"/>
    <property type="match status" value="1"/>
</dbReference>
<dbReference type="Pfam" id="PF01765">
    <property type="entry name" value="RRF"/>
    <property type="match status" value="1"/>
</dbReference>